<keyword evidence="1" id="KW-0694">RNA-binding</keyword>
<evidence type="ECO:0000256" key="1">
    <source>
        <dbReference type="PROSITE-ProRule" id="PRU00182"/>
    </source>
</evidence>
<dbReference type="Proteomes" id="UP000292665">
    <property type="component" value="Unassembled WGS sequence"/>
</dbReference>
<dbReference type="InterPro" id="IPR040591">
    <property type="entry name" value="RqcP2_RBD"/>
</dbReference>
<gene>
    <name evidence="4" type="ORF">EAI93_07940</name>
    <name evidence="3" type="ORF">ERS852456_00419</name>
</gene>
<feature type="domain" description="RNA-binding S4" evidence="2">
    <location>
        <begin position="190"/>
        <end position="253"/>
    </location>
</feature>
<dbReference type="SMART" id="SM00363">
    <property type="entry name" value="S4"/>
    <property type="match status" value="1"/>
</dbReference>
<evidence type="ECO:0000313" key="5">
    <source>
        <dbReference type="Proteomes" id="UP000095787"/>
    </source>
</evidence>
<dbReference type="Gene3D" id="3.30.1370.160">
    <property type="match status" value="1"/>
</dbReference>
<accession>A0A173YIY3</accession>
<dbReference type="Proteomes" id="UP000095787">
    <property type="component" value="Unassembled WGS sequence"/>
</dbReference>
<dbReference type="InterPro" id="IPR012677">
    <property type="entry name" value="Nucleotide-bd_a/b_plait_sf"/>
</dbReference>
<dbReference type="GeneID" id="97328668"/>
<evidence type="ECO:0000313" key="3">
    <source>
        <dbReference type="EMBL" id="CUN63709.1"/>
    </source>
</evidence>
<reference evidence="4 6" key="2">
    <citation type="journal article" date="2019" name="Science, e1252229">
        <title>Invertible promoters mediate bacterial phase variation, antibiotic resistance, and host adaptation in the gut.</title>
        <authorList>
            <person name="Jiang X."/>
            <person name="Hall A.B."/>
            <person name="Arthur T.D."/>
            <person name="Plichta D.R."/>
            <person name="Covington C.T."/>
            <person name="Poyet M."/>
            <person name="Crothers J."/>
            <person name="Moses P.L."/>
            <person name="Tolonen A.C."/>
            <person name="Vlamakis H."/>
            <person name="Alm E.J."/>
            <person name="Xavier R.J."/>
        </authorList>
    </citation>
    <scope>NUCLEOTIDE SEQUENCE [LARGE SCALE GENOMIC DNA]</scope>
    <source>
        <strain evidence="6">aa_0143</strain>
        <strain evidence="4">Aa_0143</strain>
    </source>
</reference>
<name>A0A173YIY3_9FIRM</name>
<dbReference type="RefSeq" id="WP_004845131.1">
    <property type="nucleotide sequence ID" value="NZ_CATVPX010000032.1"/>
</dbReference>
<dbReference type="Gene3D" id="3.30.70.330">
    <property type="match status" value="1"/>
</dbReference>
<reference evidence="3 5" key="1">
    <citation type="submission" date="2015-09" db="EMBL/GenBank/DDBJ databases">
        <authorList>
            <consortium name="Pathogen Informatics"/>
        </authorList>
    </citation>
    <scope>NUCLEOTIDE SEQUENCE [LARGE SCALE GENOMIC DNA]</scope>
    <source>
        <strain evidence="3 5">2789STDY5834841</strain>
    </source>
</reference>
<dbReference type="GO" id="GO:0003723">
    <property type="term" value="F:RNA binding"/>
    <property type="evidence" value="ECO:0007669"/>
    <property type="project" value="UniProtKB-KW"/>
</dbReference>
<dbReference type="AlphaFoldDB" id="A0A173YIY3"/>
<protein>
    <submittedName>
        <fullName evidence="3">Photosystem II S4 domain protein</fullName>
    </submittedName>
    <submittedName>
        <fullName evidence="4">RNA-binding protein</fullName>
    </submittedName>
</protein>
<dbReference type="Gene3D" id="3.10.290.10">
    <property type="entry name" value="RNA-binding S4 domain"/>
    <property type="match status" value="1"/>
</dbReference>
<dbReference type="InterPro" id="IPR002942">
    <property type="entry name" value="S4_RNA-bd"/>
</dbReference>
<dbReference type="EMBL" id="RCYR01000013">
    <property type="protein sequence ID" value="RYS79986.1"/>
    <property type="molecule type" value="Genomic_DNA"/>
</dbReference>
<dbReference type="CDD" id="cd00165">
    <property type="entry name" value="S4"/>
    <property type="match status" value="1"/>
</dbReference>
<dbReference type="Pfam" id="PF17774">
    <property type="entry name" value="YlmH_RBD"/>
    <property type="match status" value="1"/>
</dbReference>
<organism evidence="3 5">
    <name type="scientific">[Ruminococcus] torques</name>
    <dbReference type="NCBI Taxonomy" id="33039"/>
    <lineage>
        <taxon>Bacteria</taxon>
        <taxon>Bacillati</taxon>
        <taxon>Bacillota</taxon>
        <taxon>Clostridia</taxon>
        <taxon>Lachnospirales</taxon>
        <taxon>Lachnospiraceae</taxon>
        <taxon>Mediterraneibacter</taxon>
    </lineage>
</organism>
<dbReference type="SUPFAM" id="SSF55174">
    <property type="entry name" value="Alpha-L RNA-binding motif"/>
    <property type="match status" value="1"/>
</dbReference>
<evidence type="ECO:0000259" key="2">
    <source>
        <dbReference type="SMART" id="SM00363"/>
    </source>
</evidence>
<dbReference type="PROSITE" id="PS50889">
    <property type="entry name" value="S4"/>
    <property type="match status" value="1"/>
</dbReference>
<proteinExistence type="predicted"/>
<evidence type="ECO:0000313" key="4">
    <source>
        <dbReference type="EMBL" id="RYS79986.1"/>
    </source>
</evidence>
<dbReference type="EMBL" id="CYZO01000004">
    <property type="protein sequence ID" value="CUN63709.1"/>
    <property type="molecule type" value="Genomic_DNA"/>
</dbReference>
<dbReference type="InterPro" id="IPR036986">
    <property type="entry name" value="S4_RNA-bd_sf"/>
</dbReference>
<dbReference type="Pfam" id="PF01479">
    <property type="entry name" value="S4"/>
    <property type="match status" value="1"/>
</dbReference>
<evidence type="ECO:0000313" key="6">
    <source>
        <dbReference type="Proteomes" id="UP000292665"/>
    </source>
</evidence>
<sequence length="266" mass="30390">MGSGNLEKDQYLLEKRFIELSRNAYQRDFITYSDFLNLNEQNILHTLPKENLFTQILTFGGYGMAERQMAAFIPDALYLRCGKKELDPALIRYPFKALQVLPLNRKFSEDLTHRDYLGSILNLGIDRSKTGDILIENNTAILFAHDDIVSFLCSELTRIRHTSVKTEELPSFDIQYTPKYEELTGTVASVRLDSLLSLAFSSSRTKLSGLIEGGRVFVNGKLITSNGYQPNEGDLISVRKMGKFRFAGIGNKTRKHRIYVRIQKYI</sequence>